<protein>
    <submittedName>
        <fullName evidence="1">Uncharacterized protein</fullName>
    </submittedName>
</protein>
<name>A0A182NW95_9DIPT</name>
<evidence type="ECO:0000313" key="2">
    <source>
        <dbReference type="Proteomes" id="UP000075884"/>
    </source>
</evidence>
<organism evidence="1 2">
    <name type="scientific">Anopheles dirus</name>
    <dbReference type="NCBI Taxonomy" id="7168"/>
    <lineage>
        <taxon>Eukaryota</taxon>
        <taxon>Metazoa</taxon>
        <taxon>Ecdysozoa</taxon>
        <taxon>Arthropoda</taxon>
        <taxon>Hexapoda</taxon>
        <taxon>Insecta</taxon>
        <taxon>Pterygota</taxon>
        <taxon>Neoptera</taxon>
        <taxon>Endopterygota</taxon>
        <taxon>Diptera</taxon>
        <taxon>Nematocera</taxon>
        <taxon>Culicoidea</taxon>
        <taxon>Culicidae</taxon>
        <taxon>Anophelinae</taxon>
        <taxon>Anopheles</taxon>
    </lineage>
</organism>
<dbReference type="EnsemblMetazoa" id="ADIR014175-RA">
    <property type="protein sequence ID" value="ADIR014175-PA"/>
    <property type="gene ID" value="ADIR014175"/>
</dbReference>
<keyword evidence="2" id="KW-1185">Reference proteome</keyword>
<sequence>MCRCVRVCVCYDNRIFRKELPYIDDWLLHEPKHAVSCFAFSSKQPWLHPNAGRCVCGSVECPSVSAF</sequence>
<proteinExistence type="predicted"/>
<reference evidence="2" key="1">
    <citation type="submission" date="2013-03" db="EMBL/GenBank/DDBJ databases">
        <title>The Genome Sequence of Anopheles dirus WRAIR2.</title>
        <authorList>
            <consortium name="The Broad Institute Genomics Platform"/>
            <person name="Neafsey D.E."/>
            <person name="Walton C."/>
            <person name="Walker B."/>
            <person name="Young S.K."/>
            <person name="Zeng Q."/>
            <person name="Gargeya S."/>
            <person name="Fitzgerald M."/>
            <person name="Haas B."/>
            <person name="Abouelleil A."/>
            <person name="Allen A.W."/>
            <person name="Alvarado L."/>
            <person name="Arachchi H.M."/>
            <person name="Berlin A.M."/>
            <person name="Chapman S.B."/>
            <person name="Gainer-Dewar J."/>
            <person name="Goldberg J."/>
            <person name="Griggs A."/>
            <person name="Gujja S."/>
            <person name="Hansen M."/>
            <person name="Howarth C."/>
            <person name="Imamovic A."/>
            <person name="Ireland A."/>
            <person name="Larimer J."/>
            <person name="McCowan C."/>
            <person name="Murphy C."/>
            <person name="Pearson M."/>
            <person name="Poon T.W."/>
            <person name="Priest M."/>
            <person name="Roberts A."/>
            <person name="Saif S."/>
            <person name="Shea T."/>
            <person name="Sisk P."/>
            <person name="Sykes S."/>
            <person name="Wortman J."/>
            <person name="Nusbaum C."/>
            <person name="Birren B."/>
        </authorList>
    </citation>
    <scope>NUCLEOTIDE SEQUENCE [LARGE SCALE GENOMIC DNA]</scope>
    <source>
        <strain evidence="2">WRAIR2</strain>
    </source>
</reference>
<accession>A0A182NW95</accession>
<dbReference type="VEuPathDB" id="VectorBase:ADIR014175"/>
<dbReference type="Proteomes" id="UP000075884">
    <property type="component" value="Unassembled WGS sequence"/>
</dbReference>
<evidence type="ECO:0000313" key="1">
    <source>
        <dbReference type="EnsemblMetazoa" id="ADIR014175-PA"/>
    </source>
</evidence>
<reference evidence="1" key="2">
    <citation type="submission" date="2020-05" db="UniProtKB">
        <authorList>
            <consortium name="EnsemblMetazoa"/>
        </authorList>
    </citation>
    <scope>IDENTIFICATION</scope>
    <source>
        <strain evidence="1">WRAIR2</strain>
    </source>
</reference>
<dbReference type="AlphaFoldDB" id="A0A182NW95"/>